<protein>
    <submittedName>
        <fullName evidence="1">Uncharacterized protein</fullName>
    </submittedName>
</protein>
<reference evidence="1 2" key="1">
    <citation type="submission" date="2018-05" db="EMBL/GenBank/DDBJ databases">
        <title>Draft genome sequence of Rhodanobacter denitrificans Yn1 isolated from gold copper mine.</title>
        <authorList>
            <person name="Yang N."/>
            <person name="Mazhar H.S."/>
            <person name="Rensing C."/>
        </authorList>
    </citation>
    <scope>NUCLEOTIDE SEQUENCE [LARGE SCALE GENOMIC DNA]</scope>
    <source>
        <strain evidence="1 2">Yn1</strain>
    </source>
</reference>
<dbReference type="EMBL" id="QFWQ01000006">
    <property type="protein sequence ID" value="RCS29477.1"/>
    <property type="molecule type" value="Genomic_DNA"/>
</dbReference>
<organism evidence="1 2">
    <name type="scientific">Rhodanobacter denitrificans</name>
    <dbReference type="NCBI Taxonomy" id="666685"/>
    <lineage>
        <taxon>Bacteria</taxon>
        <taxon>Pseudomonadati</taxon>
        <taxon>Pseudomonadota</taxon>
        <taxon>Gammaproteobacteria</taxon>
        <taxon>Lysobacterales</taxon>
        <taxon>Rhodanobacteraceae</taxon>
        <taxon>Rhodanobacter</taxon>
    </lineage>
</organism>
<gene>
    <name evidence="1" type="ORF">DEO45_09875</name>
</gene>
<evidence type="ECO:0000313" key="1">
    <source>
        <dbReference type="EMBL" id="RCS29477.1"/>
    </source>
</evidence>
<dbReference type="AlphaFoldDB" id="A0A368KCC0"/>
<accession>A0A368KCC0</accession>
<keyword evidence="2" id="KW-1185">Reference proteome</keyword>
<name>A0A368KCC0_9GAMM</name>
<sequence>MDRLMREVRKLNAPGDGEIAEPCGECVRNDGEAFPPRWRGIAGSCLVQKRPCPWMYRFRHRL</sequence>
<proteinExistence type="predicted"/>
<evidence type="ECO:0000313" key="2">
    <source>
        <dbReference type="Proteomes" id="UP000252387"/>
    </source>
</evidence>
<comment type="caution">
    <text evidence="1">The sequence shown here is derived from an EMBL/GenBank/DDBJ whole genome shotgun (WGS) entry which is preliminary data.</text>
</comment>
<dbReference type="Proteomes" id="UP000252387">
    <property type="component" value="Unassembled WGS sequence"/>
</dbReference>